<name>A0A7X3LKS6_9BACL</name>
<accession>A0A7X3LKS6</accession>
<dbReference type="InterPro" id="IPR002471">
    <property type="entry name" value="Pept_S9_AS"/>
</dbReference>
<comment type="caution">
    <text evidence="4">The sequence shown here is derived from an EMBL/GenBank/DDBJ whole genome shotgun (WGS) entry which is preliminary data.</text>
</comment>
<dbReference type="RefSeq" id="WP_160500490.1">
    <property type="nucleotide sequence ID" value="NZ_WUBI01000005.1"/>
</dbReference>
<dbReference type="InterPro" id="IPR012854">
    <property type="entry name" value="Cu_amine_oxidase-like_N"/>
</dbReference>
<dbReference type="Gene3D" id="3.40.50.1820">
    <property type="entry name" value="alpha/beta hydrolase"/>
    <property type="match status" value="1"/>
</dbReference>
<evidence type="ECO:0000313" key="5">
    <source>
        <dbReference type="Proteomes" id="UP000460318"/>
    </source>
</evidence>
<dbReference type="GO" id="GO:0004252">
    <property type="term" value="F:serine-type endopeptidase activity"/>
    <property type="evidence" value="ECO:0007669"/>
    <property type="project" value="InterPro"/>
</dbReference>
<proteinExistence type="predicted"/>
<feature type="domain" description="Serine aminopeptidase S33" evidence="3">
    <location>
        <begin position="289"/>
        <end position="511"/>
    </location>
</feature>
<reference evidence="4 5" key="1">
    <citation type="submission" date="2019-12" db="EMBL/GenBank/DDBJ databases">
        <title>Paenibacillus sp. nov., an endophytic bacterium isolated from the stem of Dendrobium.</title>
        <authorList>
            <person name="Zhao R."/>
        </authorList>
    </citation>
    <scope>NUCLEOTIDE SEQUENCE [LARGE SCALE GENOMIC DNA]</scope>
    <source>
        <strain evidence="4 5">HJL G12</strain>
    </source>
</reference>
<dbReference type="PANTHER" id="PTHR43265:SF1">
    <property type="entry name" value="ESTERASE ESTD"/>
    <property type="match status" value="1"/>
</dbReference>
<evidence type="ECO:0000259" key="3">
    <source>
        <dbReference type="Pfam" id="PF12146"/>
    </source>
</evidence>
<gene>
    <name evidence="4" type="ORF">GRF59_25130</name>
</gene>
<dbReference type="EMBL" id="WUBI01000005">
    <property type="protein sequence ID" value="MWV46898.1"/>
    <property type="molecule type" value="Genomic_DNA"/>
</dbReference>
<dbReference type="SUPFAM" id="SSF55383">
    <property type="entry name" value="Copper amine oxidase, domain N"/>
    <property type="match status" value="1"/>
</dbReference>
<evidence type="ECO:0000313" key="4">
    <source>
        <dbReference type="EMBL" id="MWV46898.1"/>
    </source>
</evidence>
<organism evidence="4 5">
    <name type="scientific">Paenibacillus dendrobii</name>
    <dbReference type="NCBI Taxonomy" id="2691084"/>
    <lineage>
        <taxon>Bacteria</taxon>
        <taxon>Bacillati</taxon>
        <taxon>Bacillota</taxon>
        <taxon>Bacilli</taxon>
        <taxon>Bacillales</taxon>
        <taxon>Paenibacillaceae</taxon>
        <taxon>Paenibacillus</taxon>
    </lineage>
</organism>
<dbReference type="SUPFAM" id="SSF53474">
    <property type="entry name" value="alpha/beta-Hydrolases"/>
    <property type="match status" value="1"/>
</dbReference>
<keyword evidence="1 4" id="KW-0378">Hydrolase</keyword>
<feature type="domain" description="Copper amine oxidase-like N-terminal" evidence="2">
    <location>
        <begin position="30"/>
        <end position="115"/>
    </location>
</feature>
<dbReference type="AlphaFoldDB" id="A0A7X3LKS6"/>
<dbReference type="Pfam" id="PF07833">
    <property type="entry name" value="Cu_amine_oxidN1"/>
    <property type="match status" value="1"/>
</dbReference>
<dbReference type="PROSITE" id="PS00708">
    <property type="entry name" value="PRO_ENDOPEP_SER"/>
    <property type="match status" value="1"/>
</dbReference>
<keyword evidence="5" id="KW-1185">Reference proteome</keyword>
<dbReference type="GO" id="GO:0006508">
    <property type="term" value="P:proteolysis"/>
    <property type="evidence" value="ECO:0007669"/>
    <property type="project" value="InterPro"/>
</dbReference>
<evidence type="ECO:0000256" key="1">
    <source>
        <dbReference type="ARBA" id="ARBA00022801"/>
    </source>
</evidence>
<dbReference type="InterPro" id="IPR036582">
    <property type="entry name" value="Mao_N_sf"/>
</dbReference>
<dbReference type="Gene3D" id="3.30.457.10">
    <property type="entry name" value="Copper amine oxidase-like, N-terminal domain"/>
    <property type="match status" value="1"/>
</dbReference>
<dbReference type="PANTHER" id="PTHR43265">
    <property type="entry name" value="ESTERASE ESTD"/>
    <property type="match status" value="1"/>
</dbReference>
<protein>
    <submittedName>
        <fullName evidence="4">Alpha/beta fold hydrolase</fullName>
    </submittedName>
</protein>
<evidence type="ECO:0000259" key="2">
    <source>
        <dbReference type="Pfam" id="PF07833"/>
    </source>
</evidence>
<sequence length="547" mass="60641">MKERFYGLLLAMIIMICCFFPGNNAEAAADPVMIPVRAATQALGGSTLWVNGEKMLKVTLGGRKWKMVLGSSLTTLNEKDFALDRPAAMNEEGRVCIPLESFNKALGVNMELHSGQWVPAQEDTIGRGMYWMRLLQQGDFELARGMMNASLAGIFTDDALENYRASLEDTYGSWTLLRAESTEDSVHKNANLTFQTPRGKSFRMELRFDMGSRLDDLALLRNAPDTYTPPAYDRPGQYTEQQITVGTKSLPLPGTLTVPVHSAGKVPAVVLVHGSGPNDQDESTGGGKMFRDIAVGLANEGIAVLRYSKRTYEYPNRSLTPDFTVQEETIDDSLSAITLLQKDERIDPGRIYVLGHSQGGMLVPKILEEESGEAVAGGMLLSAPSGSLEDLMLGQYKAILKRAVDNHESAAELERKQEKVEMWQTAVDLLHDDEYSTERLPALFPLPSPYWWYDIRGYSGPLIARSQHVPLLILQGENDVQVPPSSLKVWKQALDSRKDVTYKSYPGLNHMYALYGEPSTGDEYRLAANVPEAVIRDMADWIHLAAK</sequence>
<dbReference type="InterPro" id="IPR022742">
    <property type="entry name" value="Hydrolase_4"/>
</dbReference>
<dbReference type="Pfam" id="PF12146">
    <property type="entry name" value="Hydrolase_4"/>
    <property type="match status" value="1"/>
</dbReference>
<dbReference type="Proteomes" id="UP000460318">
    <property type="component" value="Unassembled WGS sequence"/>
</dbReference>
<dbReference type="InterPro" id="IPR053145">
    <property type="entry name" value="AB_hydrolase_Est10"/>
</dbReference>
<dbReference type="InterPro" id="IPR029058">
    <property type="entry name" value="AB_hydrolase_fold"/>
</dbReference>
<dbReference type="GO" id="GO:0052689">
    <property type="term" value="F:carboxylic ester hydrolase activity"/>
    <property type="evidence" value="ECO:0007669"/>
    <property type="project" value="TreeGrafter"/>
</dbReference>